<evidence type="ECO:0000313" key="2">
    <source>
        <dbReference type="Proteomes" id="UP000199300"/>
    </source>
</evidence>
<name>A0A1H8IYZ9_9BACI</name>
<dbReference type="EMBL" id="FODJ01000001">
    <property type="protein sequence ID" value="SEN73661.1"/>
    <property type="molecule type" value="Genomic_DNA"/>
</dbReference>
<sequence>MNLKARDTISGQEGTAYIEINGRNEEMFYVKSINATVEKNKVQLRTLGKRGDQNKTVGWSGSGSATIYGVTSRFVEMALDYVKNGRDLFVNIMVTNEDPTSTVGRQSVVLKEVNFDSYPITMLDVDAEALEQEMDFTFDDLDLLEKFQEPTN</sequence>
<dbReference type="STRING" id="872970.SAMN04488134_101775"/>
<proteinExistence type="predicted"/>
<gene>
    <name evidence="1" type="ORF">SAMN04488134_101775</name>
</gene>
<evidence type="ECO:0000313" key="1">
    <source>
        <dbReference type="EMBL" id="SEN73661.1"/>
    </source>
</evidence>
<accession>A0A1H8IYZ9</accession>
<reference evidence="1 2" key="1">
    <citation type="submission" date="2016-10" db="EMBL/GenBank/DDBJ databases">
        <authorList>
            <person name="de Groot N.N."/>
        </authorList>
    </citation>
    <scope>NUCLEOTIDE SEQUENCE [LARGE SCALE GENOMIC DNA]</scope>
    <source>
        <strain evidence="1 2">CGMCC 1.10434</strain>
    </source>
</reference>
<dbReference type="Proteomes" id="UP000199300">
    <property type="component" value="Unassembled WGS sequence"/>
</dbReference>
<dbReference type="Gene3D" id="2.30.110.40">
    <property type="entry name" value="Phage tail tube protein"/>
    <property type="match status" value="1"/>
</dbReference>
<dbReference type="InterPro" id="IPR038628">
    <property type="entry name" value="XkdM-like_sf"/>
</dbReference>
<organism evidence="1 2">
    <name type="scientific">Amphibacillus marinus</name>
    <dbReference type="NCBI Taxonomy" id="872970"/>
    <lineage>
        <taxon>Bacteria</taxon>
        <taxon>Bacillati</taxon>
        <taxon>Bacillota</taxon>
        <taxon>Bacilli</taxon>
        <taxon>Bacillales</taxon>
        <taxon>Bacillaceae</taxon>
        <taxon>Amphibacillus</taxon>
    </lineage>
</organism>
<dbReference type="AlphaFoldDB" id="A0A1H8IYZ9"/>
<dbReference type="InterPro" id="IPR018989">
    <property type="entry name" value="DUF2001"/>
</dbReference>
<keyword evidence="2" id="KW-1185">Reference proteome</keyword>
<dbReference type="RefSeq" id="WP_091494968.1">
    <property type="nucleotide sequence ID" value="NZ_FODJ01000001.1"/>
</dbReference>
<dbReference type="OrthoDB" id="1697482at2"/>
<dbReference type="SUPFAM" id="SSF69279">
    <property type="entry name" value="Phage tail proteins"/>
    <property type="match status" value="1"/>
</dbReference>
<protein>
    <submittedName>
        <fullName evidence="1">Phage tail tube protein</fullName>
    </submittedName>
</protein>
<dbReference type="Pfam" id="PF09393">
    <property type="entry name" value="DUF2001"/>
    <property type="match status" value="1"/>
</dbReference>